<comment type="subunit">
    <text evidence="13">Heterotetramer of 2 PreA and 2 PreT subunits.</text>
</comment>
<protein>
    <recommendedName>
        <fullName evidence="14">dihydrouracil dehydrogenase (NAD(+))</fullName>
        <ecNumber evidence="14">1.3.1.1</ecNumber>
    </recommendedName>
    <alternativeName>
        <fullName evidence="9">Dihydrothymine dehydrogenase</fullName>
    </alternativeName>
    <alternativeName>
        <fullName evidence="8">Dihydrouracil dehydrogenase</fullName>
    </alternativeName>
</protein>
<proteinExistence type="predicted"/>
<feature type="domain" description="4Fe-4S ferredoxin-type" evidence="15">
    <location>
        <begin position="899"/>
        <end position="930"/>
    </location>
</feature>
<name>A0A940PCF7_9ENTE</name>
<reference evidence="16" key="1">
    <citation type="submission" date="2020-12" db="EMBL/GenBank/DDBJ databases">
        <title>Vagococcus allomyrinae sp. nov. and Enterococcus lavae sp. nov., isolated from the larvae of Allomyrina dichotoma.</title>
        <authorList>
            <person name="Lee S.D."/>
        </authorList>
    </citation>
    <scope>NUCLEOTIDE SEQUENCE</scope>
    <source>
        <strain evidence="16">BWB3-3</strain>
    </source>
</reference>
<dbReference type="AlphaFoldDB" id="A0A940PCF7"/>
<evidence type="ECO:0000256" key="5">
    <source>
        <dbReference type="ARBA" id="ARBA00023002"/>
    </source>
</evidence>
<keyword evidence="4" id="KW-0479">Metal-binding</keyword>
<dbReference type="SUPFAM" id="SSF54862">
    <property type="entry name" value="4Fe-4S ferredoxins"/>
    <property type="match status" value="1"/>
</dbReference>
<dbReference type="GO" id="GO:0004159">
    <property type="term" value="F:dihydropyrimidine dehydrogenase (NAD+) activity"/>
    <property type="evidence" value="ECO:0007669"/>
    <property type="project" value="UniProtKB-EC"/>
</dbReference>
<keyword evidence="2" id="KW-0285">Flavoprotein</keyword>
<dbReference type="EMBL" id="JAEEGA010000008">
    <property type="protein sequence ID" value="MBP1041987.1"/>
    <property type="molecule type" value="Genomic_DNA"/>
</dbReference>
<dbReference type="SUPFAM" id="SSF46548">
    <property type="entry name" value="alpha-helical ferredoxin"/>
    <property type="match status" value="1"/>
</dbReference>
<evidence type="ECO:0000256" key="6">
    <source>
        <dbReference type="ARBA" id="ARBA00023004"/>
    </source>
</evidence>
<dbReference type="SUPFAM" id="SSF51395">
    <property type="entry name" value="FMN-linked oxidoreductases"/>
    <property type="match status" value="1"/>
</dbReference>
<dbReference type="Gene3D" id="1.10.1060.10">
    <property type="entry name" value="Alpha-helical ferredoxin"/>
    <property type="match status" value="1"/>
</dbReference>
<dbReference type="InterPro" id="IPR017900">
    <property type="entry name" value="4Fe4S_Fe_S_CS"/>
</dbReference>
<dbReference type="NCBIfam" id="TIGR03315">
    <property type="entry name" value="Se_ygfK"/>
    <property type="match status" value="1"/>
</dbReference>
<dbReference type="InterPro" id="IPR009051">
    <property type="entry name" value="Helical_ferredxn"/>
</dbReference>
<comment type="cofactor">
    <cofactor evidence="1">
        <name>FMN</name>
        <dbReference type="ChEBI" id="CHEBI:58210"/>
    </cofactor>
</comment>
<dbReference type="Proteomes" id="UP000674938">
    <property type="component" value="Unassembled WGS sequence"/>
</dbReference>
<dbReference type="InterPro" id="IPR017896">
    <property type="entry name" value="4Fe4S_Fe-S-bd"/>
</dbReference>
<comment type="catalytic activity">
    <reaction evidence="11">
        <text>5,6-dihydrouracil + NAD(+) = uracil + NADH + H(+)</text>
        <dbReference type="Rhea" id="RHEA:20189"/>
        <dbReference type="ChEBI" id="CHEBI:15378"/>
        <dbReference type="ChEBI" id="CHEBI:15901"/>
        <dbReference type="ChEBI" id="CHEBI:17568"/>
        <dbReference type="ChEBI" id="CHEBI:57540"/>
        <dbReference type="ChEBI" id="CHEBI:57945"/>
        <dbReference type="EC" id="1.3.1.1"/>
    </reaction>
</comment>
<dbReference type="PROSITE" id="PS00198">
    <property type="entry name" value="4FE4S_FER_1"/>
    <property type="match status" value="1"/>
</dbReference>
<evidence type="ECO:0000256" key="10">
    <source>
        <dbReference type="ARBA" id="ARBA00047685"/>
    </source>
</evidence>
<dbReference type="Pfam" id="PF07992">
    <property type="entry name" value="Pyr_redox_2"/>
    <property type="match status" value="1"/>
</dbReference>
<dbReference type="PANTHER" id="PTHR43073">
    <property type="entry name" value="DIHYDROPYRIMIDINE DEHYDROGENASE [NADP(+)]"/>
    <property type="match status" value="1"/>
</dbReference>
<organism evidence="16 17">
    <name type="scientific">Vagococcus allomyrinae</name>
    <dbReference type="NCBI Taxonomy" id="2794353"/>
    <lineage>
        <taxon>Bacteria</taxon>
        <taxon>Bacillati</taxon>
        <taxon>Bacillota</taxon>
        <taxon>Bacilli</taxon>
        <taxon>Lactobacillales</taxon>
        <taxon>Enterococcaceae</taxon>
        <taxon>Vagococcus</taxon>
    </lineage>
</organism>
<evidence type="ECO:0000256" key="9">
    <source>
        <dbReference type="ARBA" id="ARBA00032722"/>
    </source>
</evidence>
<evidence type="ECO:0000256" key="8">
    <source>
        <dbReference type="ARBA" id="ARBA00030119"/>
    </source>
</evidence>
<evidence type="ECO:0000256" key="11">
    <source>
        <dbReference type="ARBA" id="ARBA00048792"/>
    </source>
</evidence>
<dbReference type="Gene3D" id="3.30.70.20">
    <property type="match status" value="1"/>
</dbReference>
<comment type="caution">
    <text evidence="16">The sequence shown here is derived from an EMBL/GenBank/DDBJ whole genome shotgun (WGS) entry which is preliminary data.</text>
</comment>
<dbReference type="GO" id="GO:0051536">
    <property type="term" value="F:iron-sulfur cluster binding"/>
    <property type="evidence" value="ECO:0007669"/>
    <property type="project" value="UniProtKB-KW"/>
</dbReference>
<evidence type="ECO:0000256" key="14">
    <source>
        <dbReference type="ARBA" id="ARBA00049728"/>
    </source>
</evidence>
<evidence type="ECO:0000259" key="15">
    <source>
        <dbReference type="PROSITE" id="PS51379"/>
    </source>
</evidence>
<keyword evidence="7" id="KW-0411">Iron-sulfur</keyword>
<keyword evidence="5" id="KW-0560">Oxidoreductase</keyword>
<evidence type="ECO:0000256" key="2">
    <source>
        <dbReference type="ARBA" id="ARBA00022630"/>
    </source>
</evidence>
<comment type="function">
    <text evidence="12">Involved in pyrimidine base degradation. Catalyzes physiologically the reduction of uracil to 5,6-dihydrouracil (DHU) by using NADH as a specific cosubstrate. It also catalyzes the reverse reaction and the reduction of thymine to 5,6-dihydrothymine (DHT).</text>
</comment>
<dbReference type="InterPro" id="IPR023753">
    <property type="entry name" value="FAD/NAD-binding_dom"/>
</dbReference>
<evidence type="ECO:0000256" key="7">
    <source>
        <dbReference type="ARBA" id="ARBA00023014"/>
    </source>
</evidence>
<evidence type="ECO:0000313" key="16">
    <source>
        <dbReference type="EMBL" id="MBP1041987.1"/>
    </source>
</evidence>
<dbReference type="GO" id="GO:0046872">
    <property type="term" value="F:metal ion binding"/>
    <property type="evidence" value="ECO:0007669"/>
    <property type="project" value="UniProtKB-KW"/>
</dbReference>
<dbReference type="Gene3D" id="3.50.50.60">
    <property type="entry name" value="FAD/NAD(P)-binding domain"/>
    <property type="match status" value="2"/>
</dbReference>
<evidence type="ECO:0000256" key="13">
    <source>
        <dbReference type="ARBA" id="ARBA00049714"/>
    </source>
</evidence>
<accession>A0A940PCF7</accession>
<evidence type="ECO:0000256" key="3">
    <source>
        <dbReference type="ARBA" id="ARBA00022643"/>
    </source>
</evidence>
<dbReference type="PRINTS" id="PR00419">
    <property type="entry name" value="ADXRDTASE"/>
</dbReference>
<dbReference type="InterPro" id="IPR017701">
    <property type="entry name" value="Se_rdtase_YgfK"/>
</dbReference>
<sequence>MSDIMHPISMNGLLNWIMTEYKQEGTIFGIRKFYQADSAKSIPLFGEKMENPCGPAAGPHTQLAQNIIASYLTGSRFFEVKTVQELDGEDVPVAKPCITAADEAYNVEWSTELRVPQALDEYVKGWFALNILSRELGLGDKDGFIFNMSVGYDLAGIQSAKIDRYITEMQDVAVTAVWQECREAAMSYLDQFQHVDQAFIDSISPKVCRSITLSTLHGCPPDEIERIATYLLKDKGLNTFIKCNPTLLGYDYARKTLDDLGFDYMVFDAHHFEEDLQFSEAIPMIERLQTLAENQDLSFGVKITNTFPVEIAEDELPGDEMYMSGRSLFPLSISVAQQLSREFDGKLQISYSGGADIFNSQDIFEAGIWPITMATTLLKPGGYQRIQQVANVLTDCEYPTEVRVDLAKLDQVVEKAKTHPRYRKSIKLAANPKLTEQVPLINCFTAPCQGGCPISQDIPAYLRLVGEGKYFEALQVIVDKNPLPFITGTICAHPCMTKCSRQFYEGSIHIRQAKLEAAEHAYDEYLASLTKPTVKTDAPKTAVVGGGPAGISAGFLLAREGMPVTVFEKADTIGGVCSQIVPEFRISMESVQRDVELAKFMGAEFKTGQAAPSLTELRAQGYEKVIYAIGAWKHGVLRLESGTSLNSLEFLKANRENPEVNPYGEEIVVIGGGNTAMDCARAASRLPNIKKVSVVYRRDKRNMPADEEELYLTLEDGVEFCELLAPIKLEDRQLICEKMRLGERDASGRRKPEGTGDYTSITADTVIAAVGEKVDSEFYQELGIKTNQWGYVEAETTTLATNLKDVYVIGDAYRGPATIVEAIADATTVANQICEVHNQHYVANNINPDPVAVRAKRGVLAVPNCSVNQASNCLECSTVCEACVDVCPNRANMMVMVKGAPQIIHIDRMCNECGNCATFCPYNSAPYKDKFTVFNTVADFEDSTNSGFVILDNPKNLRVRLLGAVKDVDLRQAVDLPADIVALIETILADYTFALSV</sequence>
<dbReference type="Pfam" id="PF14691">
    <property type="entry name" value="Fer4_20"/>
    <property type="match status" value="1"/>
</dbReference>
<evidence type="ECO:0000256" key="4">
    <source>
        <dbReference type="ARBA" id="ARBA00022723"/>
    </source>
</evidence>
<evidence type="ECO:0000256" key="1">
    <source>
        <dbReference type="ARBA" id="ARBA00001917"/>
    </source>
</evidence>
<dbReference type="RefSeq" id="WP_209528735.1">
    <property type="nucleotide sequence ID" value="NZ_JAEEGA010000008.1"/>
</dbReference>
<keyword evidence="17" id="KW-1185">Reference proteome</keyword>
<dbReference type="PROSITE" id="PS51379">
    <property type="entry name" value="4FE4S_FER_2"/>
    <property type="match status" value="1"/>
</dbReference>
<dbReference type="PANTHER" id="PTHR43073:SF2">
    <property type="entry name" value="DIHYDROPYRIMIDINE DEHYDROGENASE [NADP(+)]"/>
    <property type="match status" value="1"/>
</dbReference>
<keyword evidence="3" id="KW-0288">FMN</keyword>
<comment type="catalytic activity">
    <reaction evidence="10">
        <text>5,6-dihydrothymine + NAD(+) = thymine + NADH + H(+)</text>
        <dbReference type="Rhea" id="RHEA:28791"/>
        <dbReference type="ChEBI" id="CHEBI:15378"/>
        <dbReference type="ChEBI" id="CHEBI:17821"/>
        <dbReference type="ChEBI" id="CHEBI:27468"/>
        <dbReference type="ChEBI" id="CHEBI:57540"/>
        <dbReference type="ChEBI" id="CHEBI:57945"/>
        <dbReference type="EC" id="1.3.1.1"/>
    </reaction>
</comment>
<evidence type="ECO:0000313" key="17">
    <source>
        <dbReference type="Proteomes" id="UP000674938"/>
    </source>
</evidence>
<dbReference type="InterPro" id="IPR036188">
    <property type="entry name" value="FAD/NAD-bd_sf"/>
</dbReference>
<gene>
    <name evidence="16" type="primary">ygfK</name>
    <name evidence="16" type="ORF">I6N95_13280</name>
</gene>
<keyword evidence="6" id="KW-0408">Iron</keyword>
<dbReference type="SUPFAM" id="SSF51971">
    <property type="entry name" value="Nucleotide-binding domain"/>
    <property type="match status" value="1"/>
</dbReference>
<dbReference type="InterPro" id="IPR028261">
    <property type="entry name" value="DPD_II"/>
</dbReference>
<evidence type="ECO:0000256" key="12">
    <source>
        <dbReference type="ARBA" id="ARBA00049578"/>
    </source>
</evidence>
<dbReference type="EC" id="1.3.1.1" evidence="14"/>